<gene>
    <name evidence="1" type="ORF">B9Q08_03125</name>
</gene>
<accession>A0A2R6AY33</accession>
<dbReference type="InterPro" id="IPR021109">
    <property type="entry name" value="Peptidase_aspartic_dom_sf"/>
</dbReference>
<comment type="caution">
    <text evidence="1">The sequence shown here is derived from an EMBL/GenBank/DDBJ whole genome shotgun (WGS) entry which is preliminary data.</text>
</comment>
<protein>
    <submittedName>
        <fullName evidence="1">Uncharacterized protein</fullName>
    </submittedName>
</protein>
<dbReference type="AlphaFoldDB" id="A0A2R6AY33"/>
<name>A0A2R6AY33_9ARCH</name>
<dbReference type="SUPFAM" id="SSF50630">
    <property type="entry name" value="Acid proteases"/>
    <property type="match status" value="1"/>
</dbReference>
<dbReference type="Gene3D" id="2.40.70.10">
    <property type="entry name" value="Acid Proteases"/>
    <property type="match status" value="1"/>
</dbReference>
<proteinExistence type="predicted"/>
<organism evidence="1 2">
    <name type="scientific">Candidatus Marsarchaeota G2 archaeon ECH_B_SAG-M15</name>
    <dbReference type="NCBI Taxonomy" id="1978162"/>
    <lineage>
        <taxon>Archaea</taxon>
        <taxon>Candidatus Marsarchaeota</taxon>
        <taxon>Candidatus Marsarchaeota group 2</taxon>
    </lineage>
</organism>
<sequence length="138" mass="15549">MAQKWKYAETFTPPAPVVKAKLCGQSVNLLVDTGFSGGVLIPFWMFERMSLLSYLTPDEYYAVMADTRKIRLYTATGVLTLGSKKHTVNTHSSPYIDKKIVGRDFLKRFLLTLNGPKSQLIVNYPTTNHEAVVSSFRL</sequence>
<dbReference type="Proteomes" id="UP000240490">
    <property type="component" value="Unassembled WGS sequence"/>
</dbReference>
<dbReference type="EMBL" id="NEXJ01000050">
    <property type="protein sequence ID" value="PSN91321.1"/>
    <property type="molecule type" value="Genomic_DNA"/>
</dbReference>
<evidence type="ECO:0000313" key="2">
    <source>
        <dbReference type="Proteomes" id="UP000240490"/>
    </source>
</evidence>
<evidence type="ECO:0000313" key="1">
    <source>
        <dbReference type="EMBL" id="PSN91321.1"/>
    </source>
</evidence>
<reference evidence="1 2" key="1">
    <citation type="submission" date="2017-04" db="EMBL/GenBank/DDBJ databases">
        <title>Novel microbial lineages endemic to geothermal iron-oxide mats fill important gaps in the evolutionary history of Archaea.</title>
        <authorList>
            <person name="Jay Z.J."/>
            <person name="Beam J.P."/>
            <person name="Dlakic M."/>
            <person name="Rusch D.B."/>
            <person name="Kozubal M.A."/>
            <person name="Inskeep W.P."/>
        </authorList>
    </citation>
    <scope>NUCLEOTIDE SEQUENCE [LARGE SCALE GENOMIC DNA]</scope>
    <source>
        <strain evidence="1">ECH_B_SAG-M15</strain>
    </source>
</reference>